<evidence type="ECO:0000313" key="1">
    <source>
        <dbReference type="EMBL" id="KOF64581.1"/>
    </source>
</evidence>
<accession>A0A0L8FJR8</accession>
<organism evidence="1">
    <name type="scientific">Octopus bimaculoides</name>
    <name type="common">California two-spotted octopus</name>
    <dbReference type="NCBI Taxonomy" id="37653"/>
    <lineage>
        <taxon>Eukaryota</taxon>
        <taxon>Metazoa</taxon>
        <taxon>Spiralia</taxon>
        <taxon>Lophotrochozoa</taxon>
        <taxon>Mollusca</taxon>
        <taxon>Cephalopoda</taxon>
        <taxon>Coleoidea</taxon>
        <taxon>Octopodiformes</taxon>
        <taxon>Octopoda</taxon>
        <taxon>Incirrata</taxon>
        <taxon>Octopodidae</taxon>
        <taxon>Octopus</taxon>
    </lineage>
</organism>
<reference evidence="1" key="1">
    <citation type="submission" date="2015-07" db="EMBL/GenBank/DDBJ databases">
        <title>MeaNS - Measles Nucleotide Surveillance Program.</title>
        <authorList>
            <person name="Tran T."/>
            <person name="Druce J."/>
        </authorList>
    </citation>
    <scope>NUCLEOTIDE SEQUENCE</scope>
    <source>
        <strain evidence="1">UCB-OBI-ISO-001</strain>
        <tissue evidence="1">Gonad</tissue>
    </source>
</reference>
<sequence>MCSCVFRSCRAHGRRRHFSMPSESRGNVIMVRFESHSPINLKDAPKTTEWHLTALTQLYLSQGKEQWLMAE</sequence>
<gene>
    <name evidence="1" type="ORF">OCBIM_22017083mg</name>
</gene>
<proteinExistence type="predicted"/>
<dbReference type="EMBL" id="KQ430161">
    <property type="protein sequence ID" value="KOF64581.1"/>
    <property type="molecule type" value="Genomic_DNA"/>
</dbReference>
<name>A0A0L8FJR8_OCTBM</name>
<dbReference type="AlphaFoldDB" id="A0A0L8FJR8"/>
<protein>
    <submittedName>
        <fullName evidence="1">Uncharacterized protein</fullName>
    </submittedName>
</protein>